<reference evidence="2 3" key="1">
    <citation type="submission" date="2023-02" db="EMBL/GenBank/DDBJ databases">
        <authorList>
            <person name="Maleckis M."/>
        </authorList>
    </citation>
    <scope>NUCLEOTIDE SEQUENCE [LARGE SCALE GENOMIC DNA]</scope>
    <source>
        <strain evidence="2 3">P8-A2</strain>
    </source>
</reference>
<evidence type="ECO:0000313" key="3">
    <source>
        <dbReference type="Proteomes" id="UP001257627"/>
    </source>
</evidence>
<evidence type="ECO:0000313" key="2">
    <source>
        <dbReference type="EMBL" id="MDU8997306.1"/>
    </source>
</evidence>
<dbReference type="EMBL" id="JARAKF010000001">
    <property type="protein sequence ID" value="MDU8997306.1"/>
    <property type="molecule type" value="Genomic_DNA"/>
</dbReference>
<keyword evidence="1" id="KW-1133">Transmembrane helix</keyword>
<keyword evidence="1" id="KW-0812">Transmembrane</keyword>
<evidence type="ECO:0000256" key="1">
    <source>
        <dbReference type="SAM" id="Phobius"/>
    </source>
</evidence>
<comment type="caution">
    <text evidence="2">The sequence shown here is derived from an EMBL/GenBank/DDBJ whole genome shotgun (WGS) entry which is preliminary data.</text>
</comment>
<keyword evidence="3" id="KW-1185">Reference proteome</keyword>
<dbReference type="RefSeq" id="WP_143608110.1">
    <property type="nucleotide sequence ID" value="NZ_JAPEMK010000001.1"/>
</dbReference>
<keyword evidence="1" id="KW-0472">Membrane</keyword>
<gene>
    <name evidence="2" type="ORF">PU648_34190</name>
</gene>
<proteinExistence type="predicted"/>
<protein>
    <submittedName>
        <fullName evidence="2">Uncharacterized protein</fullName>
    </submittedName>
</protein>
<name>A0ABU3UTQ1_9ACTN</name>
<dbReference type="Proteomes" id="UP001257627">
    <property type="component" value="Unassembled WGS sequence"/>
</dbReference>
<feature type="transmembrane region" description="Helical" evidence="1">
    <location>
        <begin position="45"/>
        <end position="66"/>
    </location>
</feature>
<sequence length="191" mass="20484">MKLVKLLMACWRVAAAQCVPLALIMTFIDLVNDGLTWDSVSGELVFSPLTWGILTFAVAVVGVWSLRRRAVATGIPLSAEALDDRQTHVLHPVPVSDGWQERVREKLAASERVFLVAEKGQEEIHFRWRPGRGKQSVWGSMSFDAPSGDVVLDVRDGEGLLGVAGLGKGSSFAAVCQIAGATGLESGTVRG</sequence>
<organism evidence="2 3">
    <name type="scientific">Streptomyces mirabilis</name>
    <dbReference type="NCBI Taxonomy" id="68239"/>
    <lineage>
        <taxon>Bacteria</taxon>
        <taxon>Bacillati</taxon>
        <taxon>Actinomycetota</taxon>
        <taxon>Actinomycetes</taxon>
        <taxon>Kitasatosporales</taxon>
        <taxon>Streptomycetaceae</taxon>
        <taxon>Streptomyces</taxon>
    </lineage>
</organism>
<accession>A0ABU3UTQ1</accession>